<name>A0ABW3CYR2_9FLAO</name>
<evidence type="ECO:0000313" key="2">
    <source>
        <dbReference type="Proteomes" id="UP001596978"/>
    </source>
</evidence>
<proteinExistence type="predicted"/>
<dbReference type="Proteomes" id="UP001596978">
    <property type="component" value="Unassembled WGS sequence"/>
</dbReference>
<protein>
    <submittedName>
        <fullName evidence="1">Uncharacterized protein</fullName>
    </submittedName>
</protein>
<gene>
    <name evidence="1" type="ORF">ACFQ1M_06300</name>
</gene>
<sequence length="100" mass="11605">MKMKCQRCLDREFDVPDFSLEEKRTLTNLKANYQLAELLERIESIDNMPMLNAKFILLHINGTHGKCNRCGMDDLSGEYVVCPKCKALNFNWDIKEPNGH</sequence>
<dbReference type="EMBL" id="JBHTJH010000004">
    <property type="protein sequence ID" value="MFD0861811.1"/>
    <property type="molecule type" value="Genomic_DNA"/>
</dbReference>
<organism evidence="1 2">
    <name type="scientific">Sungkyunkwania multivorans</name>
    <dbReference type="NCBI Taxonomy" id="1173618"/>
    <lineage>
        <taxon>Bacteria</taxon>
        <taxon>Pseudomonadati</taxon>
        <taxon>Bacteroidota</taxon>
        <taxon>Flavobacteriia</taxon>
        <taxon>Flavobacteriales</taxon>
        <taxon>Flavobacteriaceae</taxon>
        <taxon>Sungkyunkwania</taxon>
    </lineage>
</organism>
<comment type="caution">
    <text evidence="1">The sequence shown here is derived from an EMBL/GenBank/DDBJ whole genome shotgun (WGS) entry which is preliminary data.</text>
</comment>
<dbReference type="RefSeq" id="WP_386405530.1">
    <property type="nucleotide sequence ID" value="NZ_JBHTJH010000004.1"/>
</dbReference>
<accession>A0ABW3CYR2</accession>
<reference evidence="2" key="1">
    <citation type="journal article" date="2019" name="Int. J. Syst. Evol. Microbiol.">
        <title>The Global Catalogue of Microorganisms (GCM) 10K type strain sequencing project: providing services to taxonomists for standard genome sequencing and annotation.</title>
        <authorList>
            <consortium name="The Broad Institute Genomics Platform"/>
            <consortium name="The Broad Institute Genome Sequencing Center for Infectious Disease"/>
            <person name="Wu L."/>
            <person name="Ma J."/>
        </authorList>
    </citation>
    <scope>NUCLEOTIDE SEQUENCE [LARGE SCALE GENOMIC DNA]</scope>
    <source>
        <strain evidence="2">CCUG 62952</strain>
    </source>
</reference>
<evidence type="ECO:0000313" key="1">
    <source>
        <dbReference type="EMBL" id="MFD0861811.1"/>
    </source>
</evidence>
<keyword evidence="2" id="KW-1185">Reference proteome</keyword>